<accession>A0A9N9JUW8</accession>
<proteinExistence type="predicted"/>
<reference evidence="1" key="1">
    <citation type="submission" date="2021-06" db="EMBL/GenBank/DDBJ databases">
        <authorList>
            <person name="Kallberg Y."/>
            <person name="Tangrot J."/>
            <person name="Rosling A."/>
        </authorList>
    </citation>
    <scope>NUCLEOTIDE SEQUENCE</scope>
    <source>
        <strain evidence="1">IN212</strain>
    </source>
</reference>
<feature type="non-terminal residue" evidence="1">
    <location>
        <position position="1"/>
    </location>
</feature>
<keyword evidence="2" id="KW-1185">Reference proteome</keyword>
<dbReference type="Proteomes" id="UP000789396">
    <property type="component" value="Unassembled WGS sequence"/>
</dbReference>
<comment type="caution">
    <text evidence="1">The sequence shown here is derived from an EMBL/GenBank/DDBJ whole genome shotgun (WGS) entry which is preliminary data.</text>
</comment>
<dbReference type="Gene3D" id="2.40.10.10">
    <property type="entry name" value="Trypsin-like serine proteases"/>
    <property type="match status" value="1"/>
</dbReference>
<evidence type="ECO:0000313" key="2">
    <source>
        <dbReference type="Proteomes" id="UP000789396"/>
    </source>
</evidence>
<dbReference type="AlphaFoldDB" id="A0A9N9JUW8"/>
<protein>
    <submittedName>
        <fullName evidence="1">8003_t:CDS:1</fullName>
    </submittedName>
</protein>
<organism evidence="1 2">
    <name type="scientific">Racocetra fulgida</name>
    <dbReference type="NCBI Taxonomy" id="60492"/>
    <lineage>
        <taxon>Eukaryota</taxon>
        <taxon>Fungi</taxon>
        <taxon>Fungi incertae sedis</taxon>
        <taxon>Mucoromycota</taxon>
        <taxon>Glomeromycotina</taxon>
        <taxon>Glomeromycetes</taxon>
        <taxon>Diversisporales</taxon>
        <taxon>Gigasporaceae</taxon>
        <taxon>Racocetra</taxon>
    </lineage>
</organism>
<sequence>EQYNAINIVISIEYEVNNIDKLNQAFFDDAKKFNPIKVDINTTKQVSFDSYSSYNSSTLEERDIEFPLLGGNGISFWVRSGDSFYLTTCGHCTLFGPIREDGYIHFFHIPWNESDALTENYVGPMVMYTMQESDWGFVLKSNFSKFKPSAFIRNSDLQLYPELGIADYIMHPDDSMIGSIVCISGHQSHRKC</sequence>
<dbReference type="EMBL" id="CAJVPZ010064890">
    <property type="protein sequence ID" value="CAG8794730.1"/>
    <property type="molecule type" value="Genomic_DNA"/>
</dbReference>
<name>A0A9N9JUW8_9GLOM</name>
<evidence type="ECO:0000313" key="1">
    <source>
        <dbReference type="EMBL" id="CAG8794730.1"/>
    </source>
</evidence>
<feature type="non-terminal residue" evidence="1">
    <location>
        <position position="192"/>
    </location>
</feature>
<dbReference type="InterPro" id="IPR043504">
    <property type="entry name" value="Peptidase_S1_PA_chymotrypsin"/>
</dbReference>
<gene>
    <name evidence="1" type="ORF">RFULGI_LOCUS17107</name>
</gene>